<feature type="transmembrane region" description="Helical" evidence="7">
    <location>
        <begin position="380"/>
        <end position="400"/>
    </location>
</feature>
<comment type="caution">
    <text evidence="9">The sequence shown here is derived from an EMBL/GenBank/DDBJ whole genome shotgun (WGS) entry which is preliminary data.</text>
</comment>
<keyword evidence="2 7" id="KW-0812">Transmembrane</keyword>
<reference evidence="9" key="1">
    <citation type="submission" date="2022-07" db="EMBL/GenBank/DDBJ databases">
        <title>Draft genome sequence of Zalerion maritima ATCC 34329, a (micro)plastics degrading marine fungus.</title>
        <authorList>
            <person name="Paco A."/>
            <person name="Goncalves M.F.M."/>
            <person name="Rocha-Santos T.A.P."/>
            <person name="Alves A."/>
        </authorList>
    </citation>
    <scope>NUCLEOTIDE SEQUENCE</scope>
    <source>
        <strain evidence="9">ATCC 34329</strain>
    </source>
</reference>
<accession>A0AAD5WUP8</accession>
<name>A0AAD5WUP8_9PEZI</name>
<dbReference type="PANTHER" id="PTHR33048">
    <property type="entry name" value="PTH11-LIKE INTEGRAL MEMBRANE PROTEIN (AFU_ORTHOLOGUE AFUA_5G11245)"/>
    <property type="match status" value="1"/>
</dbReference>
<feature type="region of interest" description="Disordered" evidence="6">
    <location>
        <begin position="442"/>
        <end position="518"/>
    </location>
</feature>
<evidence type="ECO:0000313" key="9">
    <source>
        <dbReference type="EMBL" id="KAJ2905317.1"/>
    </source>
</evidence>
<feature type="transmembrane region" description="Helical" evidence="7">
    <location>
        <begin position="208"/>
        <end position="228"/>
    </location>
</feature>
<feature type="transmembrane region" description="Helical" evidence="7">
    <location>
        <begin position="310"/>
        <end position="330"/>
    </location>
</feature>
<comment type="similarity">
    <text evidence="5">Belongs to the SAT4 family.</text>
</comment>
<feature type="transmembrane region" description="Helical" evidence="7">
    <location>
        <begin position="234"/>
        <end position="255"/>
    </location>
</feature>
<feature type="transmembrane region" description="Helical" evidence="7">
    <location>
        <begin position="342"/>
        <end position="368"/>
    </location>
</feature>
<comment type="subcellular location">
    <subcellularLocation>
        <location evidence="1">Membrane</location>
        <topology evidence="1">Multi-pass membrane protein</topology>
    </subcellularLocation>
</comment>
<dbReference type="PANTHER" id="PTHR33048:SF47">
    <property type="entry name" value="INTEGRAL MEMBRANE PROTEIN-RELATED"/>
    <property type="match status" value="1"/>
</dbReference>
<evidence type="ECO:0000259" key="8">
    <source>
        <dbReference type="Pfam" id="PF20684"/>
    </source>
</evidence>
<evidence type="ECO:0000256" key="4">
    <source>
        <dbReference type="ARBA" id="ARBA00023136"/>
    </source>
</evidence>
<protein>
    <recommendedName>
        <fullName evidence="8">Rhodopsin domain-containing protein</fullName>
    </recommendedName>
</protein>
<feature type="compositionally biased region" description="Basic and acidic residues" evidence="6">
    <location>
        <begin position="462"/>
        <end position="483"/>
    </location>
</feature>
<dbReference type="EMBL" id="JAKWBI020000034">
    <property type="protein sequence ID" value="KAJ2905317.1"/>
    <property type="molecule type" value="Genomic_DNA"/>
</dbReference>
<keyword evidence="4 7" id="KW-0472">Membrane</keyword>
<evidence type="ECO:0000256" key="2">
    <source>
        <dbReference type="ARBA" id="ARBA00022692"/>
    </source>
</evidence>
<evidence type="ECO:0000256" key="5">
    <source>
        <dbReference type="ARBA" id="ARBA00038359"/>
    </source>
</evidence>
<keyword evidence="3 7" id="KW-1133">Transmembrane helix</keyword>
<proteinExistence type="inferred from homology"/>
<feature type="compositionally biased region" description="Low complexity" evidence="6">
    <location>
        <begin position="490"/>
        <end position="505"/>
    </location>
</feature>
<dbReference type="InterPro" id="IPR049326">
    <property type="entry name" value="Rhodopsin_dom_fungi"/>
</dbReference>
<evidence type="ECO:0000313" key="10">
    <source>
        <dbReference type="Proteomes" id="UP001201980"/>
    </source>
</evidence>
<sequence length="518" mass="56417">MTDAAVSNIPPPLDLFTRFSSLASRCPASPERRTTDASESEFELIRRNFTHTPNSNPAVKRFSGLTEQLEGGGLIDRALSGCQGPGFFAHSVGPQGAKPNRNCSGDGNRDMDFSSTGVGRLAGRLRTREAAFVLTGVTTAEDYTSVSRTTGLNNPASGSIDWSQVDLSESLSGSAIACAITSAVLSCLFVAARFYTRARIVPKLGKEDWAILASWVFAVATSICLLVPGWLTIVFYSLSLWYTKVSIVLLYLRILTHQWAIVVSKTMLAIVVLFHVFVVGTALTACVPIQKFWDWSVDGHCHPDTVWWTNVYGNIISDFLISLTPLPIIFTINLPIRQKIGLCFVFLVGFFRVCIVSIIRVCLLNTVYPTADITYDNAVVAVWSCIEINTAIACACMTTLKPFVSKFLLKLLPGKKPRGPLQPPGPLTIGTKPIRGINRRLSRFGEPRSSPSSMSTADEDEVTLKDLEAQTNDHDDPNVHDPPRMYMRAGDAASSLSSDIISNLGPEIKPTSSFGGSR</sequence>
<keyword evidence="10" id="KW-1185">Reference proteome</keyword>
<dbReference type="Pfam" id="PF20684">
    <property type="entry name" value="Fung_rhodopsin"/>
    <property type="match status" value="1"/>
</dbReference>
<dbReference type="InterPro" id="IPR052337">
    <property type="entry name" value="SAT4-like"/>
</dbReference>
<feature type="transmembrane region" description="Helical" evidence="7">
    <location>
        <begin position="174"/>
        <end position="196"/>
    </location>
</feature>
<evidence type="ECO:0000256" key="7">
    <source>
        <dbReference type="SAM" id="Phobius"/>
    </source>
</evidence>
<dbReference type="AlphaFoldDB" id="A0AAD5WUP8"/>
<organism evidence="9 10">
    <name type="scientific">Zalerion maritima</name>
    <dbReference type="NCBI Taxonomy" id="339359"/>
    <lineage>
        <taxon>Eukaryota</taxon>
        <taxon>Fungi</taxon>
        <taxon>Dikarya</taxon>
        <taxon>Ascomycota</taxon>
        <taxon>Pezizomycotina</taxon>
        <taxon>Sordariomycetes</taxon>
        <taxon>Lulworthiomycetidae</taxon>
        <taxon>Lulworthiales</taxon>
        <taxon>Lulworthiaceae</taxon>
        <taxon>Zalerion</taxon>
    </lineage>
</organism>
<dbReference type="Proteomes" id="UP001201980">
    <property type="component" value="Unassembled WGS sequence"/>
</dbReference>
<feature type="domain" description="Rhodopsin" evidence="8">
    <location>
        <begin position="192"/>
        <end position="405"/>
    </location>
</feature>
<evidence type="ECO:0000256" key="6">
    <source>
        <dbReference type="SAM" id="MobiDB-lite"/>
    </source>
</evidence>
<gene>
    <name evidence="9" type="ORF">MKZ38_005830</name>
</gene>
<evidence type="ECO:0000256" key="1">
    <source>
        <dbReference type="ARBA" id="ARBA00004141"/>
    </source>
</evidence>
<evidence type="ECO:0000256" key="3">
    <source>
        <dbReference type="ARBA" id="ARBA00022989"/>
    </source>
</evidence>
<dbReference type="GO" id="GO:0016020">
    <property type="term" value="C:membrane"/>
    <property type="evidence" value="ECO:0007669"/>
    <property type="project" value="UniProtKB-SubCell"/>
</dbReference>
<feature type="transmembrane region" description="Helical" evidence="7">
    <location>
        <begin position="267"/>
        <end position="290"/>
    </location>
</feature>